<gene>
    <name evidence="1" type="ORF">AG1IA_10447</name>
</gene>
<evidence type="ECO:0000313" key="2">
    <source>
        <dbReference type="Proteomes" id="UP000011668"/>
    </source>
</evidence>
<dbReference type="HOGENOM" id="CLU_2759553_0_0_1"/>
<dbReference type="AlphaFoldDB" id="L8WFG0"/>
<sequence>MMYWSSASSADAPIRVSRRVNDVGPVHEHLISACHRTVQTRREPYYQDRVDLWRTFQSRSWARVFELLRV</sequence>
<protein>
    <submittedName>
        <fullName evidence="1">Uncharacterized protein</fullName>
    </submittedName>
</protein>
<comment type="caution">
    <text evidence="1">The sequence shown here is derived from an EMBL/GenBank/DDBJ whole genome shotgun (WGS) entry which is preliminary data.</text>
</comment>
<evidence type="ECO:0000313" key="1">
    <source>
        <dbReference type="EMBL" id="ELU35523.1"/>
    </source>
</evidence>
<accession>L8WFG0</accession>
<reference evidence="1 2" key="1">
    <citation type="journal article" date="2013" name="Nat. Commun.">
        <title>The evolution and pathogenic mechanisms of the rice sheath blight pathogen.</title>
        <authorList>
            <person name="Zheng A."/>
            <person name="Lin R."/>
            <person name="Xu L."/>
            <person name="Qin P."/>
            <person name="Tang C."/>
            <person name="Ai P."/>
            <person name="Zhang D."/>
            <person name="Liu Y."/>
            <person name="Sun Z."/>
            <person name="Feng H."/>
            <person name="Wang Y."/>
            <person name="Chen Y."/>
            <person name="Liang X."/>
            <person name="Fu R."/>
            <person name="Li Q."/>
            <person name="Zhang J."/>
            <person name="Yu X."/>
            <person name="Xie Z."/>
            <person name="Ding L."/>
            <person name="Guan P."/>
            <person name="Tang J."/>
            <person name="Liang Y."/>
            <person name="Wang S."/>
            <person name="Deng Q."/>
            <person name="Li S."/>
            <person name="Zhu J."/>
            <person name="Wang L."/>
            <person name="Liu H."/>
            <person name="Li P."/>
        </authorList>
    </citation>
    <scope>NUCLEOTIDE SEQUENCE [LARGE SCALE GENOMIC DNA]</scope>
    <source>
        <strain evidence="2">AG-1 IA</strain>
    </source>
</reference>
<organism evidence="1 2">
    <name type="scientific">Thanatephorus cucumeris (strain AG1-IA)</name>
    <name type="common">Rice sheath blight fungus</name>
    <name type="synonym">Rhizoctonia solani</name>
    <dbReference type="NCBI Taxonomy" id="983506"/>
    <lineage>
        <taxon>Eukaryota</taxon>
        <taxon>Fungi</taxon>
        <taxon>Dikarya</taxon>
        <taxon>Basidiomycota</taxon>
        <taxon>Agaricomycotina</taxon>
        <taxon>Agaricomycetes</taxon>
        <taxon>Cantharellales</taxon>
        <taxon>Ceratobasidiaceae</taxon>
        <taxon>Rhizoctonia</taxon>
        <taxon>Rhizoctonia solani AG-1</taxon>
    </lineage>
</organism>
<keyword evidence="2" id="KW-1185">Reference proteome</keyword>
<name>L8WFG0_THACA</name>
<proteinExistence type="predicted"/>
<dbReference type="Proteomes" id="UP000011668">
    <property type="component" value="Unassembled WGS sequence"/>
</dbReference>
<dbReference type="EMBL" id="AFRT01006292">
    <property type="protein sequence ID" value="ELU35523.1"/>
    <property type="molecule type" value="Genomic_DNA"/>
</dbReference>